<comment type="cofactor">
    <cofactor evidence="2">
        <name>Mg(2+)</name>
        <dbReference type="ChEBI" id="CHEBI:18420"/>
    </cofactor>
</comment>
<keyword evidence="9 21" id="KW-0808">Transferase</keyword>
<comment type="catalytic activity">
    <reaction evidence="1">
        <text>(7,8-dihydropterin-6-yl)methyl diphosphate + 4-aminobenzoate = 7,8-dihydropteroate + diphosphate</text>
        <dbReference type="Rhea" id="RHEA:19949"/>
        <dbReference type="ChEBI" id="CHEBI:17836"/>
        <dbReference type="ChEBI" id="CHEBI:17839"/>
        <dbReference type="ChEBI" id="CHEBI:33019"/>
        <dbReference type="ChEBI" id="CHEBI:72950"/>
        <dbReference type="EC" id="2.5.1.15"/>
    </reaction>
</comment>
<evidence type="ECO:0000256" key="14">
    <source>
        <dbReference type="ARBA" id="ARBA00022909"/>
    </source>
</evidence>
<dbReference type="NCBIfam" id="TIGR01499">
    <property type="entry name" value="folC"/>
    <property type="match status" value="1"/>
</dbReference>
<evidence type="ECO:0000256" key="12">
    <source>
        <dbReference type="ARBA" id="ARBA00022840"/>
    </source>
</evidence>
<dbReference type="GO" id="GO:0004156">
    <property type="term" value="F:dihydropteroate synthase activity"/>
    <property type="evidence" value="ECO:0007669"/>
    <property type="project" value="UniProtKB-EC"/>
</dbReference>
<dbReference type="InterPro" id="IPR011005">
    <property type="entry name" value="Dihydropteroate_synth-like_sf"/>
</dbReference>
<dbReference type="CDD" id="cd00739">
    <property type="entry name" value="DHPS"/>
    <property type="match status" value="1"/>
</dbReference>
<comment type="caution">
    <text evidence="21">The sequence shown here is derived from an EMBL/GenBank/DDBJ whole genome shotgun (WGS) entry which is preliminary data.</text>
</comment>
<dbReference type="Proteomes" id="UP001597052">
    <property type="component" value="Unassembled WGS sequence"/>
</dbReference>
<dbReference type="PROSITE" id="PS00793">
    <property type="entry name" value="DHPS_2"/>
    <property type="match status" value="1"/>
</dbReference>
<comment type="similarity">
    <text evidence="18">In the N-terminal section; belongs to the folylpolyglutamate synthase family.</text>
</comment>
<dbReference type="Gene3D" id="3.40.1190.10">
    <property type="entry name" value="Mur-like, catalytic domain"/>
    <property type="match status" value="1"/>
</dbReference>
<evidence type="ECO:0000256" key="7">
    <source>
        <dbReference type="ARBA" id="ARBA00013025"/>
    </source>
</evidence>
<dbReference type="GO" id="GO:0046656">
    <property type="term" value="P:folic acid biosynthetic process"/>
    <property type="evidence" value="ECO:0007669"/>
    <property type="project" value="UniProtKB-KW"/>
</dbReference>
<dbReference type="PROSITE" id="PS00792">
    <property type="entry name" value="DHPS_1"/>
    <property type="match status" value="1"/>
</dbReference>
<dbReference type="RefSeq" id="WP_256395390.1">
    <property type="nucleotide sequence ID" value="NZ_JANHDJ010000002.1"/>
</dbReference>
<dbReference type="Pfam" id="PF02875">
    <property type="entry name" value="Mur_ligase_C"/>
    <property type="match status" value="1"/>
</dbReference>
<evidence type="ECO:0000256" key="10">
    <source>
        <dbReference type="ARBA" id="ARBA00022723"/>
    </source>
</evidence>
<dbReference type="PROSITE" id="PS01012">
    <property type="entry name" value="FOLYLPOLYGLU_SYNT_2"/>
    <property type="match status" value="1"/>
</dbReference>
<protein>
    <recommendedName>
        <fullName evidence="19">Probable bifunctional folylpolyglutamate synthase/dihydropteroate synthase</fullName>
        <ecNumber evidence="6">2.5.1.15</ecNumber>
        <ecNumber evidence="7">6.3.2.17</ecNumber>
    </recommendedName>
</protein>
<dbReference type="InterPro" id="IPR036615">
    <property type="entry name" value="Mur_ligase_C_dom_sf"/>
</dbReference>
<dbReference type="InterPro" id="IPR018109">
    <property type="entry name" value="Folylpolyglutamate_synth_CS"/>
</dbReference>
<dbReference type="SUPFAM" id="SSF53244">
    <property type="entry name" value="MurD-like peptide ligases, peptide-binding domain"/>
    <property type="match status" value="1"/>
</dbReference>
<keyword evidence="13" id="KW-0460">Magnesium</keyword>
<dbReference type="SUPFAM" id="SSF53623">
    <property type="entry name" value="MurD-like peptide ligases, catalytic domain"/>
    <property type="match status" value="1"/>
</dbReference>
<feature type="domain" description="Pterin-binding" evidence="20">
    <location>
        <begin position="576"/>
        <end position="825"/>
    </location>
</feature>
<evidence type="ECO:0000256" key="2">
    <source>
        <dbReference type="ARBA" id="ARBA00001946"/>
    </source>
</evidence>
<dbReference type="Pfam" id="PF08245">
    <property type="entry name" value="Mur_ligase_M"/>
    <property type="match status" value="1"/>
</dbReference>
<evidence type="ECO:0000256" key="3">
    <source>
        <dbReference type="ARBA" id="ARBA00004763"/>
    </source>
</evidence>
<keyword evidence="15" id="KW-0511">Multifunctional enzyme</keyword>
<dbReference type="SUPFAM" id="SSF51717">
    <property type="entry name" value="Dihydropteroate synthetase-like"/>
    <property type="match status" value="1"/>
</dbReference>
<dbReference type="Pfam" id="PF00809">
    <property type="entry name" value="Pterin_bind"/>
    <property type="match status" value="1"/>
</dbReference>
<evidence type="ECO:0000256" key="5">
    <source>
        <dbReference type="ARBA" id="ARBA00009951"/>
    </source>
</evidence>
<dbReference type="FunFam" id="3.40.1190.10:FF:000011">
    <property type="entry name" value="Folylpolyglutamate synthase/dihydrofolate synthase"/>
    <property type="match status" value="1"/>
</dbReference>
<evidence type="ECO:0000256" key="15">
    <source>
        <dbReference type="ARBA" id="ARBA00023268"/>
    </source>
</evidence>
<evidence type="ECO:0000256" key="17">
    <source>
        <dbReference type="ARBA" id="ARBA00057011"/>
    </source>
</evidence>
<dbReference type="InterPro" id="IPR001645">
    <property type="entry name" value="Folylpolyglutamate_synth"/>
</dbReference>
<evidence type="ECO:0000256" key="18">
    <source>
        <dbReference type="ARBA" id="ARBA00060901"/>
    </source>
</evidence>
<name>A0ABD6DAU0_9EURY</name>
<dbReference type="NCBIfam" id="TIGR01496">
    <property type="entry name" value="DHPS"/>
    <property type="match status" value="1"/>
</dbReference>
<evidence type="ECO:0000256" key="8">
    <source>
        <dbReference type="ARBA" id="ARBA00022598"/>
    </source>
</evidence>
<proteinExistence type="inferred from homology"/>
<dbReference type="GO" id="GO:0004326">
    <property type="term" value="F:tetrahydrofolylpolyglutamate synthase activity"/>
    <property type="evidence" value="ECO:0007669"/>
    <property type="project" value="UniProtKB-EC"/>
</dbReference>
<evidence type="ECO:0000256" key="1">
    <source>
        <dbReference type="ARBA" id="ARBA00000012"/>
    </source>
</evidence>
<dbReference type="PANTHER" id="PTHR20941:SF1">
    <property type="entry name" value="FOLIC ACID SYNTHESIS PROTEIN FOL1"/>
    <property type="match status" value="1"/>
</dbReference>
<dbReference type="EC" id="6.3.2.17" evidence="7"/>
<evidence type="ECO:0000256" key="6">
    <source>
        <dbReference type="ARBA" id="ARBA00012458"/>
    </source>
</evidence>
<dbReference type="Gene3D" id="3.90.190.20">
    <property type="entry name" value="Mur ligase, C-terminal domain"/>
    <property type="match status" value="1"/>
</dbReference>
<dbReference type="InterPro" id="IPR000489">
    <property type="entry name" value="Pterin-binding_dom"/>
</dbReference>
<keyword evidence="22" id="KW-1185">Reference proteome</keyword>
<dbReference type="EMBL" id="JBHUDM010000002">
    <property type="protein sequence ID" value="MFD1642239.1"/>
    <property type="molecule type" value="Genomic_DNA"/>
</dbReference>
<organism evidence="21 22">
    <name type="scientific">Halohasta litorea</name>
    <dbReference type="NCBI Taxonomy" id="869891"/>
    <lineage>
        <taxon>Archaea</taxon>
        <taxon>Methanobacteriati</taxon>
        <taxon>Methanobacteriota</taxon>
        <taxon>Stenosarchaea group</taxon>
        <taxon>Halobacteria</taxon>
        <taxon>Halobacteriales</taxon>
        <taxon>Haloferacaceae</taxon>
        <taxon>Halohasta</taxon>
    </lineage>
</organism>
<comment type="pathway">
    <text evidence="4">Cofactor biosynthesis; tetrahydrofolylpolyglutamate biosynthesis.</text>
</comment>
<comment type="function">
    <text evidence="17">Can complement an H.volcanii mutant strain that is thymidine auxotroph because it lacks the two dihydrofolate reductase genes encoded by hdrA and hdrB.</text>
</comment>
<keyword evidence="11" id="KW-0547">Nucleotide-binding</keyword>
<reference evidence="21 22" key="1">
    <citation type="journal article" date="2019" name="Int. J. Syst. Evol. Microbiol.">
        <title>The Global Catalogue of Microorganisms (GCM) 10K type strain sequencing project: providing services to taxonomists for standard genome sequencing and annotation.</title>
        <authorList>
            <consortium name="The Broad Institute Genomics Platform"/>
            <consortium name="The Broad Institute Genome Sequencing Center for Infectious Disease"/>
            <person name="Wu L."/>
            <person name="Ma J."/>
        </authorList>
    </citation>
    <scope>NUCLEOTIDE SEQUENCE [LARGE SCALE GENOMIC DNA]</scope>
    <source>
        <strain evidence="21 22">CGMCC 1.10593</strain>
    </source>
</reference>
<keyword evidence="12" id="KW-0067">ATP-binding</keyword>
<dbReference type="AlphaFoldDB" id="A0ABD6DAU0"/>
<evidence type="ECO:0000256" key="19">
    <source>
        <dbReference type="ARBA" id="ARBA00068433"/>
    </source>
</evidence>
<dbReference type="InterPro" id="IPR013221">
    <property type="entry name" value="Mur_ligase_cen"/>
</dbReference>
<evidence type="ECO:0000313" key="21">
    <source>
        <dbReference type="EMBL" id="MFD1642239.1"/>
    </source>
</evidence>
<evidence type="ECO:0000256" key="9">
    <source>
        <dbReference type="ARBA" id="ARBA00022679"/>
    </source>
</evidence>
<evidence type="ECO:0000256" key="4">
    <source>
        <dbReference type="ARBA" id="ARBA00005150"/>
    </source>
</evidence>
<dbReference type="PROSITE" id="PS50972">
    <property type="entry name" value="PTERIN_BINDING"/>
    <property type="match status" value="1"/>
</dbReference>
<comment type="catalytic activity">
    <reaction evidence="16">
        <text>(6S)-5,6,7,8-tetrahydrofolyl-(gamma-L-Glu)(n) + L-glutamate + ATP = (6S)-5,6,7,8-tetrahydrofolyl-(gamma-L-Glu)(n+1) + ADP + phosphate + H(+)</text>
        <dbReference type="Rhea" id="RHEA:10580"/>
        <dbReference type="Rhea" id="RHEA-COMP:14738"/>
        <dbReference type="Rhea" id="RHEA-COMP:14740"/>
        <dbReference type="ChEBI" id="CHEBI:15378"/>
        <dbReference type="ChEBI" id="CHEBI:29985"/>
        <dbReference type="ChEBI" id="CHEBI:30616"/>
        <dbReference type="ChEBI" id="CHEBI:43474"/>
        <dbReference type="ChEBI" id="CHEBI:141005"/>
        <dbReference type="ChEBI" id="CHEBI:456216"/>
        <dbReference type="EC" id="6.3.2.17"/>
    </reaction>
</comment>
<evidence type="ECO:0000259" key="20">
    <source>
        <dbReference type="PROSITE" id="PS50972"/>
    </source>
</evidence>
<dbReference type="GO" id="GO:0005524">
    <property type="term" value="F:ATP binding"/>
    <property type="evidence" value="ECO:0007669"/>
    <property type="project" value="UniProtKB-KW"/>
</dbReference>
<dbReference type="InterPro" id="IPR036565">
    <property type="entry name" value="Mur-like_cat_sf"/>
</dbReference>
<keyword evidence="14" id="KW-0289">Folate biosynthesis</keyword>
<comment type="pathway">
    <text evidence="3">Cofactor biosynthesis; tetrahydrofolate biosynthesis; 7,8-dihydrofolate from 2-amino-4-hydroxy-6-hydroxymethyl-7,8-dihydropteridine diphosphate and 4-aminobenzoate: step 1/2.</text>
</comment>
<dbReference type="FunFam" id="3.20.20.20:FF:000006">
    <property type="entry name" value="Dihydropteroate synthase"/>
    <property type="match status" value="1"/>
</dbReference>
<evidence type="ECO:0000313" key="22">
    <source>
        <dbReference type="Proteomes" id="UP001597052"/>
    </source>
</evidence>
<evidence type="ECO:0000256" key="16">
    <source>
        <dbReference type="ARBA" id="ARBA00047493"/>
    </source>
</evidence>
<accession>A0ABD6DAU0</accession>
<dbReference type="InterPro" id="IPR045031">
    <property type="entry name" value="DHP_synth-like"/>
</dbReference>
<evidence type="ECO:0000256" key="11">
    <source>
        <dbReference type="ARBA" id="ARBA00022741"/>
    </source>
</evidence>
<dbReference type="InterPro" id="IPR004101">
    <property type="entry name" value="Mur_ligase_C"/>
</dbReference>
<keyword evidence="10" id="KW-0479">Metal-binding</keyword>
<dbReference type="EC" id="2.5.1.15" evidence="6"/>
<evidence type="ECO:0000256" key="13">
    <source>
        <dbReference type="ARBA" id="ARBA00022842"/>
    </source>
</evidence>
<sequence length="836" mass="89233">MDYHEAADFLFDLRRFAVRPGTESTAALRAALGDPGDDLPFVQIAGSNGKGSTAKMVESILRESGLSVGLYTSPHLSSLDERIQVDGRPITASAITEFIERTKPWLVDRAANGEPLTFFEVVTMMGVWYFDREDVDVAVLEVGLGGEYDATSVVDPVASCVTTVTLEHTDVLGDTIQEIATTKAKVTPEGETPLVTGATGEAREAIRAEAGDLLTVGTGDGEAADCTVSYEGRVNHTEASARIDLPAVDRGPWAPLDADTLDVRLPLLGEHQALNAGIATTLAGQVVGSFDDTDAVDFDAETIGRGLRNAHWPGRFEVMGEEPLVVLDGAHNPEATATLAETLSTFEYDDLHLVFGAMGDKSYVEMAETLPVPDSVVTCRPDHHRAEDPDVLARVFEKTGADDVTAGSSVDEAFDTARERTDPEDCLLVCGSLFAVGEARTTLTRRAVPKQVDDTETARDVLSNAHVTDCETDTESERAVHRVVSMQVEGRQATILDRELRSLGGSCGTSGVTAAGELHDVVLMGTLAQFRQLTATLDSQPFGLSGIADEIRRQVGLINDTGGGADSHQYPWDERTAVMGILNVTPDSFHDGGDFFDREAAIDGAKALVEEGADIIDIGGESTRPGADPVGVDEEIDRVVPVIEAVSDLDVQISVDTRKAAVAEAALDAGADILNDVAGLEDPAMRFLAADREVPVIVMHSIDTPVVPDRDVDYEDVVEDVIRSLNERVLLAEKAGIPRERIIVDPGLGFGKTAAESFELLGRLDEFRALGCPILIGHSHKSMFDHVDPTDDRLEATVAATALAAGRGADIVRVHDVAENRTAVGVQEATDDPRSE</sequence>
<dbReference type="PANTHER" id="PTHR20941">
    <property type="entry name" value="FOLATE SYNTHESIS PROTEINS"/>
    <property type="match status" value="1"/>
</dbReference>
<keyword evidence="8" id="KW-0436">Ligase</keyword>
<dbReference type="Gene3D" id="3.20.20.20">
    <property type="entry name" value="Dihydropteroate synthase-like"/>
    <property type="match status" value="1"/>
</dbReference>
<comment type="similarity">
    <text evidence="5">In the C-terminal section; belongs to the DHPS family.</text>
</comment>
<dbReference type="InterPro" id="IPR006390">
    <property type="entry name" value="DHP_synth_dom"/>
</dbReference>
<gene>
    <name evidence="21" type="primary">folP</name>
    <name evidence="21" type="ORF">ACFSBW_10190</name>
</gene>
<dbReference type="GO" id="GO:0046872">
    <property type="term" value="F:metal ion binding"/>
    <property type="evidence" value="ECO:0007669"/>
    <property type="project" value="UniProtKB-KW"/>
</dbReference>